<dbReference type="GO" id="GO:0007165">
    <property type="term" value="P:signal transduction"/>
    <property type="evidence" value="ECO:0007669"/>
    <property type="project" value="UniProtKB-ARBA"/>
</dbReference>
<dbReference type="Pfam" id="PF00990">
    <property type="entry name" value="GGDEF"/>
    <property type="match status" value="1"/>
</dbReference>
<accession>A0A364NS84</accession>
<dbReference type="OrthoDB" id="8553030at2"/>
<dbReference type="FunFam" id="3.20.20.450:FF:000001">
    <property type="entry name" value="Cyclic di-GMP phosphodiesterase yahA"/>
    <property type="match status" value="1"/>
</dbReference>
<feature type="transmembrane region" description="Helical" evidence="8">
    <location>
        <begin position="192"/>
        <end position="213"/>
    </location>
</feature>
<dbReference type="PROSITE" id="PS50887">
    <property type="entry name" value="GGDEF"/>
    <property type="match status" value="1"/>
</dbReference>
<dbReference type="InterPro" id="IPR006189">
    <property type="entry name" value="CHASE_dom"/>
</dbReference>
<dbReference type="PROSITE" id="PS50839">
    <property type="entry name" value="CHASE"/>
    <property type="match status" value="1"/>
</dbReference>
<protein>
    <recommendedName>
        <fullName evidence="2">cyclic-guanylate-specific phosphodiesterase</fullName>
        <ecNumber evidence="2">3.1.4.52</ecNumber>
    </recommendedName>
</protein>
<dbReference type="InterPro" id="IPR007895">
    <property type="entry name" value="MASE1"/>
</dbReference>
<evidence type="ECO:0000256" key="8">
    <source>
        <dbReference type="SAM" id="Phobius"/>
    </source>
</evidence>
<dbReference type="Pfam" id="PF03924">
    <property type="entry name" value="CHASE"/>
    <property type="match status" value="1"/>
</dbReference>
<evidence type="ECO:0000256" key="6">
    <source>
        <dbReference type="ARBA" id="ARBA00022989"/>
    </source>
</evidence>
<dbReference type="InterPro" id="IPR035919">
    <property type="entry name" value="EAL_sf"/>
</dbReference>
<dbReference type="PANTHER" id="PTHR33121:SF70">
    <property type="entry name" value="SIGNALING PROTEIN YKOW"/>
    <property type="match status" value="1"/>
</dbReference>
<organism evidence="12 13">
    <name type="scientific">Nitrincola tibetensis</name>
    <dbReference type="NCBI Taxonomy" id="2219697"/>
    <lineage>
        <taxon>Bacteria</taxon>
        <taxon>Pseudomonadati</taxon>
        <taxon>Pseudomonadota</taxon>
        <taxon>Gammaproteobacteria</taxon>
        <taxon>Oceanospirillales</taxon>
        <taxon>Oceanospirillaceae</taxon>
        <taxon>Nitrincola</taxon>
    </lineage>
</organism>
<evidence type="ECO:0000313" key="13">
    <source>
        <dbReference type="Proteomes" id="UP000250744"/>
    </source>
</evidence>
<feature type="domain" description="CHASE" evidence="9">
    <location>
        <begin position="319"/>
        <end position="419"/>
    </location>
</feature>
<reference evidence="12 13" key="1">
    <citation type="submission" date="2018-06" db="EMBL/GenBank/DDBJ databases">
        <title>Nitrincola tibetense sp. nov., isolated from Lake XuguoCo on Tibetan Plateau.</title>
        <authorList>
            <person name="Xing P."/>
        </authorList>
    </citation>
    <scope>NUCLEOTIDE SEQUENCE [LARGE SCALE GENOMIC DNA]</scope>
    <source>
        <strain evidence="13">xg18</strain>
    </source>
</reference>
<name>A0A364NS84_9GAMM</name>
<comment type="caution">
    <text evidence="12">The sequence shown here is derived from an EMBL/GenBank/DDBJ whole genome shotgun (WGS) entry which is preliminary data.</text>
</comment>
<dbReference type="EMBL" id="QKRX01000001">
    <property type="protein sequence ID" value="RAU19745.1"/>
    <property type="molecule type" value="Genomic_DNA"/>
</dbReference>
<feature type="transmembrane region" description="Helical" evidence="8">
    <location>
        <begin position="79"/>
        <end position="103"/>
    </location>
</feature>
<dbReference type="InterPro" id="IPR001633">
    <property type="entry name" value="EAL_dom"/>
</dbReference>
<evidence type="ECO:0000313" key="12">
    <source>
        <dbReference type="EMBL" id="RAU19745.1"/>
    </source>
</evidence>
<sequence length="953" mass="106456">MKILQYLSSLFLLALSYFAAAHLVSDSGLHSQIVPLWIPAGVGLAAVIHFGAKMVPGVFLGSLAFNATFQNTSLADYDLSYITTAIIIASGATLQTLLGAYLIKRFGAHPIQPSSYRGLFKFMLLAGFATCMINATLGTSAIYFFAESSGNSGFLLDWLSWWMGDTFGSIVVTPLLLCLFGSSQIDNLQRRAFILAQLAVLVVSILILNKIFLNHLDQQVRRGFEQDVKILDAQLQATIQQNFADLAMLEGVLTAGHLTEPALFRERVLDIQANNASVLAYSWDPIVPQHQRAEFEQLTASMLSRPDYRVRGESLGEADPLIPVQFVEPFETNTAALGFNLLSLEDRREWVLKSQESGRPVATQIINLTQAPNEPGLLILHPVYVSIDEASLLTRNKRLAGFMAGVFTVERMFISTLNDAGVQHIHFKLYELDEKIPFYQTASSLQNLHGLTSQFTLEIAQNRWRVEAEAGPDYIAMHPFSNANLMQSLLVILGCMGTFLILHMNDRERLLIQQVQRQTESLAHQARHDVLTGLPNRYHLQNRVEQRISNDKEQVFSLLFIDLDRFKVVNDSLGHQAGDQLLQALSSHLQSHLVGDCELFRTGGDEFILIVGGELSRAKLEAERFLGLCTLPHSIDGHHFQLTASIGVSVFPEHGVDLDMLIKHADTAMYRAKARGKNCYELYNPLQTEETLHAFQMEQDLRLALAHDQLLLHFQPQFSLTNQSLCGLEVLVRWQHPEKGMMPPGQFIPLAEETNLIIPLGWLVIEKTCQQILSWQEQNLMVPPVAVNISPKQLMETDFLQHLNQLLGKYGIAHEQIELEITESLILQDPENVIQRLNTLQAAGYRLALDDFGTGYSSLSRLKQIPLDRLKIDYSFTRDIGKDPKDEAIILTVIALGKSLNIEVLAEGVETQEQYLFLKHHGCDSVQGYLLGHPVASEDLTLPNELVATKGSV</sequence>
<dbReference type="Pfam" id="PF05231">
    <property type="entry name" value="MASE1"/>
    <property type="match status" value="1"/>
</dbReference>
<keyword evidence="3" id="KW-1003">Cell membrane</keyword>
<dbReference type="CDD" id="cd01949">
    <property type="entry name" value="GGDEF"/>
    <property type="match status" value="1"/>
</dbReference>
<dbReference type="AlphaFoldDB" id="A0A364NS84"/>
<evidence type="ECO:0000256" key="3">
    <source>
        <dbReference type="ARBA" id="ARBA00022475"/>
    </source>
</evidence>
<evidence type="ECO:0000256" key="5">
    <source>
        <dbReference type="ARBA" id="ARBA00022692"/>
    </source>
</evidence>
<dbReference type="SUPFAM" id="SSF55073">
    <property type="entry name" value="Nucleotide cyclase"/>
    <property type="match status" value="1"/>
</dbReference>
<dbReference type="GO" id="GO:0071111">
    <property type="term" value="F:cyclic-guanylate-specific phosphodiesterase activity"/>
    <property type="evidence" value="ECO:0007669"/>
    <property type="project" value="UniProtKB-EC"/>
</dbReference>
<dbReference type="RefSeq" id="WP_112156803.1">
    <property type="nucleotide sequence ID" value="NZ_QKRX01000001.1"/>
</dbReference>
<dbReference type="Proteomes" id="UP000250744">
    <property type="component" value="Unassembled WGS sequence"/>
</dbReference>
<feature type="domain" description="EAL" evidence="10">
    <location>
        <begin position="694"/>
        <end position="948"/>
    </location>
</feature>
<feature type="transmembrane region" description="Helical" evidence="8">
    <location>
        <begin position="124"/>
        <end position="146"/>
    </location>
</feature>
<dbReference type="InterPro" id="IPR000160">
    <property type="entry name" value="GGDEF_dom"/>
</dbReference>
<evidence type="ECO:0000259" key="9">
    <source>
        <dbReference type="PROSITE" id="PS50839"/>
    </source>
</evidence>
<dbReference type="InterPro" id="IPR042240">
    <property type="entry name" value="CHASE_sf"/>
</dbReference>
<feature type="domain" description="GGDEF" evidence="11">
    <location>
        <begin position="554"/>
        <end position="685"/>
    </location>
</feature>
<keyword evidence="13" id="KW-1185">Reference proteome</keyword>
<dbReference type="GO" id="GO:0005886">
    <property type="term" value="C:plasma membrane"/>
    <property type="evidence" value="ECO:0007669"/>
    <property type="project" value="UniProtKB-SubCell"/>
</dbReference>
<evidence type="ECO:0000256" key="4">
    <source>
        <dbReference type="ARBA" id="ARBA00022636"/>
    </source>
</evidence>
<dbReference type="Gene3D" id="3.30.450.350">
    <property type="entry name" value="CHASE domain"/>
    <property type="match status" value="1"/>
</dbReference>
<dbReference type="SUPFAM" id="SSF141868">
    <property type="entry name" value="EAL domain-like"/>
    <property type="match status" value="1"/>
</dbReference>
<evidence type="ECO:0000256" key="1">
    <source>
        <dbReference type="ARBA" id="ARBA00004651"/>
    </source>
</evidence>
<evidence type="ECO:0000259" key="11">
    <source>
        <dbReference type="PROSITE" id="PS50887"/>
    </source>
</evidence>
<dbReference type="EC" id="3.1.4.52" evidence="2"/>
<keyword evidence="5 8" id="KW-0812">Transmembrane</keyword>
<gene>
    <name evidence="12" type="ORF">DN062_01280</name>
</gene>
<dbReference type="InterPro" id="IPR050706">
    <property type="entry name" value="Cyclic-di-GMP_PDE-like"/>
</dbReference>
<dbReference type="Gene3D" id="3.20.20.450">
    <property type="entry name" value="EAL domain"/>
    <property type="match status" value="1"/>
</dbReference>
<dbReference type="SMART" id="SM00267">
    <property type="entry name" value="GGDEF"/>
    <property type="match status" value="1"/>
</dbReference>
<evidence type="ECO:0000256" key="7">
    <source>
        <dbReference type="ARBA" id="ARBA00023136"/>
    </source>
</evidence>
<comment type="subcellular location">
    <subcellularLocation>
        <location evidence="1">Cell membrane</location>
        <topology evidence="1">Multi-pass membrane protein</topology>
    </subcellularLocation>
</comment>
<dbReference type="CDD" id="cd01948">
    <property type="entry name" value="EAL"/>
    <property type="match status" value="1"/>
</dbReference>
<proteinExistence type="predicted"/>
<dbReference type="PROSITE" id="PS50883">
    <property type="entry name" value="EAL"/>
    <property type="match status" value="1"/>
</dbReference>
<dbReference type="Gene3D" id="3.30.70.270">
    <property type="match status" value="1"/>
</dbReference>
<dbReference type="InterPro" id="IPR029787">
    <property type="entry name" value="Nucleotide_cyclase"/>
</dbReference>
<keyword evidence="4" id="KW-0973">c-di-GMP</keyword>
<dbReference type="SMART" id="SM00052">
    <property type="entry name" value="EAL"/>
    <property type="match status" value="1"/>
</dbReference>
<feature type="transmembrane region" description="Helical" evidence="8">
    <location>
        <begin position="36"/>
        <end position="59"/>
    </location>
</feature>
<keyword evidence="7 8" id="KW-0472">Membrane</keyword>
<dbReference type="InterPro" id="IPR043128">
    <property type="entry name" value="Rev_trsase/Diguanyl_cyclase"/>
</dbReference>
<evidence type="ECO:0000256" key="2">
    <source>
        <dbReference type="ARBA" id="ARBA00012282"/>
    </source>
</evidence>
<dbReference type="PANTHER" id="PTHR33121">
    <property type="entry name" value="CYCLIC DI-GMP PHOSPHODIESTERASE PDEF"/>
    <property type="match status" value="1"/>
</dbReference>
<evidence type="ECO:0000259" key="10">
    <source>
        <dbReference type="PROSITE" id="PS50883"/>
    </source>
</evidence>
<dbReference type="NCBIfam" id="TIGR00254">
    <property type="entry name" value="GGDEF"/>
    <property type="match status" value="1"/>
</dbReference>
<dbReference type="SMART" id="SM01079">
    <property type="entry name" value="CHASE"/>
    <property type="match status" value="1"/>
</dbReference>
<dbReference type="Pfam" id="PF00563">
    <property type="entry name" value="EAL"/>
    <property type="match status" value="1"/>
</dbReference>
<feature type="transmembrane region" description="Helical" evidence="8">
    <location>
        <begin position="158"/>
        <end position="180"/>
    </location>
</feature>
<feature type="transmembrane region" description="Helical" evidence="8">
    <location>
        <begin position="6"/>
        <end position="24"/>
    </location>
</feature>
<keyword evidence="6 8" id="KW-1133">Transmembrane helix</keyword>